<dbReference type="RefSeq" id="WP_344818259.1">
    <property type="nucleotide sequence ID" value="NZ_BAABCP010000001.1"/>
</dbReference>
<evidence type="ECO:0000259" key="7">
    <source>
        <dbReference type="Pfam" id="PF00441"/>
    </source>
</evidence>
<evidence type="ECO:0000256" key="4">
    <source>
        <dbReference type="ARBA" id="ARBA00022827"/>
    </source>
</evidence>
<dbReference type="Pfam" id="PF00441">
    <property type="entry name" value="Acyl-CoA_dh_1"/>
    <property type="match status" value="1"/>
</dbReference>
<keyword evidence="11" id="KW-1185">Reference proteome</keyword>
<dbReference type="Gene3D" id="2.40.110.10">
    <property type="entry name" value="Butyryl-CoA Dehydrogenase, subunit A, domain 2"/>
    <property type="match status" value="1"/>
</dbReference>
<dbReference type="InterPro" id="IPR009075">
    <property type="entry name" value="AcylCo_DH/oxidase_C"/>
</dbReference>
<comment type="caution">
    <text evidence="10">The sequence shown here is derived from an EMBL/GenBank/DDBJ whole genome shotgun (WGS) entry which is preliminary data.</text>
</comment>
<protein>
    <submittedName>
        <fullName evidence="10">Acyl-CoA dehydrogenase family protein</fullName>
    </submittedName>
</protein>
<proteinExistence type="inferred from homology"/>
<name>A0ABP7MXD5_9MICO</name>
<dbReference type="Proteomes" id="UP001501591">
    <property type="component" value="Unassembled WGS sequence"/>
</dbReference>
<gene>
    <name evidence="10" type="ORF">GCM10022383_08410</name>
</gene>
<dbReference type="Gene3D" id="1.10.540.10">
    <property type="entry name" value="Acyl-CoA dehydrogenase/oxidase, N-terminal domain"/>
    <property type="match status" value="1"/>
</dbReference>
<dbReference type="SUPFAM" id="SSF56645">
    <property type="entry name" value="Acyl-CoA dehydrogenase NM domain-like"/>
    <property type="match status" value="1"/>
</dbReference>
<keyword evidence="4 6" id="KW-0274">FAD</keyword>
<evidence type="ECO:0000256" key="2">
    <source>
        <dbReference type="ARBA" id="ARBA00009347"/>
    </source>
</evidence>
<dbReference type="PANTHER" id="PTHR43292">
    <property type="entry name" value="ACYL-COA DEHYDROGENASE"/>
    <property type="match status" value="1"/>
</dbReference>
<keyword evidence="3 6" id="KW-0285">Flavoprotein</keyword>
<feature type="domain" description="Acyl-CoA dehydrogenase/oxidase N-terminal" evidence="9">
    <location>
        <begin position="6"/>
        <end position="118"/>
    </location>
</feature>
<evidence type="ECO:0000313" key="10">
    <source>
        <dbReference type="EMBL" id="GAA3932168.1"/>
    </source>
</evidence>
<evidence type="ECO:0000256" key="3">
    <source>
        <dbReference type="ARBA" id="ARBA00022630"/>
    </source>
</evidence>
<evidence type="ECO:0000259" key="8">
    <source>
        <dbReference type="Pfam" id="PF02770"/>
    </source>
</evidence>
<dbReference type="InterPro" id="IPR006091">
    <property type="entry name" value="Acyl-CoA_Oxase/DH_mid-dom"/>
</dbReference>
<sequence length="380" mass="42417">MDYRDTPDEAAFRHQLRGWLAETKVPNWKDADSISEAQRRMRIWNKALHDAGYLAIGWPTEEGGQGLSPIFNLILNDEIGKADCPPYPGWINIFPRAISIHGTDAQRERFVPATLDGEIIWCQGFSEPGAGSDIASMSTRAVRSEGGWIISGQKLWTTSVIYADWCFLLARTDDSVSKHRGISAFLVSLDSPGITAGAVELANGNPETGQLFLDDVFVPDDQMLGGEGDGWRIALSTFSYERNPVETEYISELRQWMRSAEQLASDLGKLDDIHVRRRLADIRTRIDGLVYVGLEQLSARVAEGRVYPGEESSVGKLLWTYAGQEMQHFVLDLLGSRPLADPQYNPMGDYIWSRVLSVFGGTEQIQKNVLAWRVLGLPRV</sequence>
<accession>A0ABP7MXD5</accession>
<evidence type="ECO:0000256" key="1">
    <source>
        <dbReference type="ARBA" id="ARBA00001974"/>
    </source>
</evidence>
<comment type="similarity">
    <text evidence="2 6">Belongs to the acyl-CoA dehydrogenase family.</text>
</comment>
<dbReference type="InterPro" id="IPR009100">
    <property type="entry name" value="AcylCoA_DH/oxidase_NM_dom_sf"/>
</dbReference>
<dbReference type="PANTHER" id="PTHR43292:SF3">
    <property type="entry name" value="ACYL-COA DEHYDROGENASE FADE29"/>
    <property type="match status" value="1"/>
</dbReference>
<dbReference type="InterPro" id="IPR052161">
    <property type="entry name" value="Mycobact_Acyl-CoA_DH"/>
</dbReference>
<dbReference type="Gene3D" id="1.20.140.10">
    <property type="entry name" value="Butyryl-CoA Dehydrogenase, subunit A, domain 3"/>
    <property type="match status" value="1"/>
</dbReference>
<evidence type="ECO:0000313" key="11">
    <source>
        <dbReference type="Proteomes" id="UP001501591"/>
    </source>
</evidence>
<feature type="domain" description="Acyl-CoA dehydrogenase/oxidase C-terminal" evidence="7">
    <location>
        <begin position="228"/>
        <end position="374"/>
    </location>
</feature>
<comment type="cofactor">
    <cofactor evidence="1 6">
        <name>FAD</name>
        <dbReference type="ChEBI" id="CHEBI:57692"/>
    </cofactor>
</comment>
<dbReference type="Pfam" id="PF02770">
    <property type="entry name" value="Acyl-CoA_dh_M"/>
    <property type="match status" value="1"/>
</dbReference>
<dbReference type="InterPro" id="IPR037069">
    <property type="entry name" value="AcylCoA_DH/ox_N_sf"/>
</dbReference>
<organism evidence="10 11">
    <name type="scientific">Microbacterium soli</name>
    <dbReference type="NCBI Taxonomy" id="446075"/>
    <lineage>
        <taxon>Bacteria</taxon>
        <taxon>Bacillati</taxon>
        <taxon>Actinomycetota</taxon>
        <taxon>Actinomycetes</taxon>
        <taxon>Micrococcales</taxon>
        <taxon>Microbacteriaceae</taxon>
        <taxon>Microbacterium</taxon>
    </lineage>
</organism>
<evidence type="ECO:0000259" key="9">
    <source>
        <dbReference type="Pfam" id="PF02771"/>
    </source>
</evidence>
<dbReference type="InterPro" id="IPR013786">
    <property type="entry name" value="AcylCoA_DH/ox_N"/>
</dbReference>
<dbReference type="InterPro" id="IPR046373">
    <property type="entry name" value="Acyl-CoA_Oxase/DH_mid-dom_sf"/>
</dbReference>
<evidence type="ECO:0000256" key="5">
    <source>
        <dbReference type="ARBA" id="ARBA00023002"/>
    </source>
</evidence>
<dbReference type="InterPro" id="IPR036250">
    <property type="entry name" value="AcylCo_DH-like_C"/>
</dbReference>
<feature type="domain" description="Acyl-CoA oxidase/dehydrogenase middle" evidence="8">
    <location>
        <begin position="122"/>
        <end position="216"/>
    </location>
</feature>
<dbReference type="SUPFAM" id="SSF47203">
    <property type="entry name" value="Acyl-CoA dehydrogenase C-terminal domain-like"/>
    <property type="match status" value="1"/>
</dbReference>
<evidence type="ECO:0000256" key="6">
    <source>
        <dbReference type="RuleBase" id="RU362125"/>
    </source>
</evidence>
<dbReference type="EMBL" id="BAABCP010000001">
    <property type="protein sequence ID" value="GAA3932168.1"/>
    <property type="molecule type" value="Genomic_DNA"/>
</dbReference>
<dbReference type="Pfam" id="PF02771">
    <property type="entry name" value="Acyl-CoA_dh_N"/>
    <property type="match status" value="1"/>
</dbReference>
<keyword evidence="5 6" id="KW-0560">Oxidoreductase</keyword>
<reference evidence="11" key="1">
    <citation type="journal article" date="2019" name="Int. J. Syst. Evol. Microbiol.">
        <title>The Global Catalogue of Microorganisms (GCM) 10K type strain sequencing project: providing services to taxonomists for standard genome sequencing and annotation.</title>
        <authorList>
            <consortium name="The Broad Institute Genomics Platform"/>
            <consortium name="The Broad Institute Genome Sequencing Center for Infectious Disease"/>
            <person name="Wu L."/>
            <person name="Ma J."/>
        </authorList>
    </citation>
    <scope>NUCLEOTIDE SEQUENCE [LARGE SCALE GENOMIC DNA]</scope>
    <source>
        <strain evidence="11">JCM 17024</strain>
    </source>
</reference>